<dbReference type="InterPro" id="IPR003594">
    <property type="entry name" value="HATPase_dom"/>
</dbReference>
<comment type="caution">
    <text evidence="14">The sequence shown here is derived from an EMBL/GenBank/DDBJ whole genome shotgun (WGS) entry which is preliminary data.</text>
</comment>
<evidence type="ECO:0000256" key="4">
    <source>
        <dbReference type="ARBA" id="ARBA00022679"/>
    </source>
</evidence>
<dbReference type="InterPro" id="IPR036890">
    <property type="entry name" value="HATPase_C_sf"/>
</dbReference>
<keyword evidence="10" id="KW-0902">Two-component regulatory system</keyword>
<dbReference type="Gene3D" id="3.30.565.10">
    <property type="entry name" value="Histidine kinase-like ATPase, C-terminal domain"/>
    <property type="match status" value="1"/>
</dbReference>
<evidence type="ECO:0000256" key="1">
    <source>
        <dbReference type="ARBA" id="ARBA00004651"/>
    </source>
</evidence>
<evidence type="ECO:0000256" key="10">
    <source>
        <dbReference type="ARBA" id="ARBA00023012"/>
    </source>
</evidence>
<reference evidence="15" key="1">
    <citation type="journal article" date="2019" name="Int. J. Syst. Evol. Microbiol.">
        <title>The Global Catalogue of Microorganisms (GCM) 10K type strain sequencing project: providing services to taxonomists for standard genome sequencing and annotation.</title>
        <authorList>
            <consortium name="The Broad Institute Genomics Platform"/>
            <consortium name="The Broad Institute Genome Sequencing Center for Infectious Disease"/>
            <person name="Wu L."/>
            <person name="Ma J."/>
        </authorList>
    </citation>
    <scope>NUCLEOTIDE SEQUENCE [LARGE SCALE GENOMIC DNA]</scope>
    <source>
        <strain evidence="15">CGMCC 1.18575</strain>
    </source>
</reference>
<keyword evidence="3" id="KW-0597">Phosphoprotein</keyword>
<feature type="domain" description="HAMP" evidence="13">
    <location>
        <begin position="293"/>
        <end position="345"/>
    </location>
</feature>
<dbReference type="Proteomes" id="UP001596113">
    <property type="component" value="Unassembled WGS sequence"/>
</dbReference>
<feature type="transmembrane region" description="Helical" evidence="12">
    <location>
        <begin position="12"/>
        <end position="32"/>
    </location>
</feature>
<comment type="subcellular location">
    <subcellularLocation>
        <location evidence="1">Cell membrane</location>
        <topology evidence="1">Multi-pass membrane protein</topology>
    </subcellularLocation>
</comment>
<keyword evidence="15" id="KW-1185">Reference proteome</keyword>
<gene>
    <name evidence="14" type="ORF">ACFPOF_16590</name>
</gene>
<evidence type="ECO:0000256" key="7">
    <source>
        <dbReference type="ARBA" id="ARBA00022777"/>
    </source>
</evidence>
<evidence type="ECO:0000256" key="3">
    <source>
        <dbReference type="ARBA" id="ARBA00022553"/>
    </source>
</evidence>
<dbReference type="EMBL" id="JBHSMI010000028">
    <property type="protein sequence ID" value="MFC5404353.1"/>
    <property type="molecule type" value="Genomic_DNA"/>
</dbReference>
<dbReference type="InterPro" id="IPR003660">
    <property type="entry name" value="HAMP_dom"/>
</dbReference>
<evidence type="ECO:0000256" key="9">
    <source>
        <dbReference type="ARBA" id="ARBA00022989"/>
    </source>
</evidence>
<protein>
    <submittedName>
        <fullName evidence="14">Sensor histidine kinase</fullName>
        <ecNumber evidence="14">2.7.13.3</ecNumber>
    </submittedName>
</protein>
<dbReference type="InterPro" id="IPR050640">
    <property type="entry name" value="Bact_2-comp_sensor_kinase"/>
</dbReference>
<evidence type="ECO:0000313" key="15">
    <source>
        <dbReference type="Proteomes" id="UP001596113"/>
    </source>
</evidence>
<feature type="transmembrane region" description="Helical" evidence="12">
    <location>
        <begin position="269"/>
        <end position="291"/>
    </location>
</feature>
<proteinExistence type="predicted"/>
<dbReference type="PANTHER" id="PTHR34220:SF11">
    <property type="entry name" value="SENSOR PROTEIN KINASE HPTS"/>
    <property type="match status" value="1"/>
</dbReference>
<dbReference type="SUPFAM" id="SSF55874">
    <property type="entry name" value="ATPase domain of HSP90 chaperone/DNA topoisomerase II/histidine kinase"/>
    <property type="match status" value="1"/>
</dbReference>
<keyword evidence="5 12" id="KW-0812">Transmembrane</keyword>
<dbReference type="EC" id="2.7.13.3" evidence="14"/>
<dbReference type="SMART" id="SM00304">
    <property type="entry name" value="HAMP"/>
    <property type="match status" value="1"/>
</dbReference>
<keyword evidence="2" id="KW-1003">Cell membrane</keyword>
<organism evidence="14 15">
    <name type="scientific">Cohnella soli</name>
    <dbReference type="NCBI Taxonomy" id="425005"/>
    <lineage>
        <taxon>Bacteria</taxon>
        <taxon>Bacillati</taxon>
        <taxon>Bacillota</taxon>
        <taxon>Bacilli</taxon>
        <taxon>Bacillales</taxon>
        <taxon>Paenibacillaceae</taxon>
        <taxon>Cohnella</taxon>
    </lineage>
</organism>
<dbReference type="GO" id="GO:0004673">
    <property type="term" value="F:protein histidine kinase activity"/>
    <property type="evidence" value="ECO:0007669"/>
    <property type="project" value="UniProtKB-EC"/>
</dbReference>
<keyword evidence="6" id="KW-0547">Nucleotide-binding</keyword>
<keyword evidence="8" id="KW-0067">ATP-binding</keyword>
<dbReference type="Pfam" id="PF06580">
    <property type="entry name" value="His_kinase"/>
    <property type="match status" value="1"/>
</dbReference>
<evidence type="ECO:0000259" key="13">
    <source>
        <dbReference type="PROSITE" id="PS50885"/>
    </source>
</evidence>
<evidence type="ECO:0000313" key="14">
    <source>
        <dbReference type="EMBL" id="MFC5404353.1"/>
    </source>
</evidence>
<dbReference type="PROSITE" id="PS50885">
    <property type="entry name" value="HAMP"/>
    <property type="match status" value="1"/>
</dbReference>
<accession>A0ABW0HT90</accession>
<dbReference type="InterPro" id="IPR010559">
    <property type="entry name" value="Sig_transdc_His_kin_internal"/>
</dbReference>
<dbReference type="CDD" id="cd06225">
    <property type="entry name" value="HAMP"/>
    <property type="match status" value="1"/>
</dbReference>
<dbReference type="PANTHER" id="PTHR34220">
    <property type="entry name" value="SENSOR HISTIDINE KINASE YPDA"/>
    <property type="match status" value="1"/>
</dbReference>
<dbReference type="SUPFAM" id="SSF158472">
    <property type="entry name" value="HAMP domain-like"/>
    <property type="match status" value="1"/>
</dbReference>
<keyword evidence="7 14" id="KW-0418">Kinase</keyword>
<dbReference type="RefSeq" id="WP_378134593.1">
    <property type="nucleotide sequence ID" value="NZ_JBHSMI010000028.1"/>
</dbReference>
<evidence type="ECO:0000256" key="11">
    <source>
        <dbReference type="ARBA" id="ARBA00023136"/>
    </source>
</evidence>
<keyword evidence="9 12" id="KW-1133">Transmembrane helix</keyword>
<dbReference type="Gene3D" id="6.10.340.10">
    <property type="match status" value="1"/>
</dbReference>
<evidence type="ECO:0000256" key="12">
    <source>
        <dbReference type="SAM" id="Phobius"/>
    </source>
</evidence>
<keyword evidence="4 14" id="KW-0808">Transferase</keyword>
<evidence type="ECO:0000256" key="6">
    <source>
        <dbReference type="ARBA" id="ARBA00022741"/>
    </source>
</evidence>
<keyword evidence="11 12" id="KW-0472">Membrane</keyword>
<evidence type="ECO:0000256" key="8">
    <source>
        <dbReference type="ARBA" id="ARBA00022840"/>
    </source>
</evidence>
<dbReference type="Pfam" id="PF02518">
    <property type="entry name" value="HATPase_c"/>
    <property type="match status" value="1"/>
</dbReference>
<evidence type="ECO:0000256" key="5">
    <source>
        <dbReference type="ARBA" id="ARBA00022692"/>
    </source>
</evidence>
<dbReference type="Pfam" id="PF00672">
    <property type="entry name" value="HAMP"/>
    <property type="match status" value="1"/>
</dbReference>
<sequence length="573" mass="66013">MNKLRNSFFSKLIVILLLVNIPVVMGMLVFFFQSMSSLKVNAMESIRQNQGELTKTVESDIDYVKQQLFKISNMSDWNELNSGGPDGIDYNGISAINRFRERFQNTLDTSRLFSDVWANIPSVDRRFSAKNGLEEFNAEEENKIRSFYHDFKRVAAWDGRMFITSQSGYLEDSAVNIAAEIDRQKLWKLADSRKSFANEEIIFAFHANEETYLYNPASKVARVLIQGGFAIKNTDIPHHLLIQTSSSLGDFTVYSLVPTYDVYSFLQRFYTSMFFVLFCTVAAIVSYFIVVGRLIKKPIRMLIDGFKQVEKGDFSTRLKRKSNDEISYLYGNFNTMSAKLSDLITENYIKEIYAQRAIYQQLQSQINPHFLYNSFYVLHHMIKEGDNENAEEFSIGLSRYYKFLTQNSRSDVLLQEEMLHTEVYMNIMRKRYGSRVSIDVHCEDPSLLQVEVPRLILQPFVENIFKYGMGYKRESLHVTLAIRQEGQELIIRISDNGKGIEDELLAKFKKELLLPDAPSDSAIFNINKRLKIKFGTDYGVSVTNAASGGCQVEIKIPYRSQDTETRGVDTCIE</sequence>
<name>A0ABW0HT90_9BACL</name>
<evidence type="ECO:0000256" key="2">
    <source>
        <dbReference type="ARBA" id="ARBA00022475"/>
    </source>
</evidence>